<gene>
    <name evidence="1" type="ORF">FS320_27960</name>
</gene>
<evidence type="ECO:0000313" key="1">
    <source>
        <dbReference type="EMBL" id="MPR28857.1"/>
    </source>
</evidence>
<evidence type="ECO:0000313" key="2">
    <source>
        <dbReference type="Proteomes" id="UP000403266"/>
    </source>
</evidence>
<comment type="caution">
    <text evidence="1">The sequence shown here is derived from an EMBL/GenBank/DDBJ whole genome shotgun (WGS) entry which is preliminary data.</text>
</comment>
<dbReference type="RefSeq" id="WP_152715476.1">
    <property type="nucleotide sequence ID" value="NZ_VOSJ01000170.1"/>
</dbReference>
<protein>
    <submittedName>
        <fullName evidence="1">Uncharacterized protein</fullName>
    </submittedName>
</protein>
<name>A0A5N7MPB3_9HYPH</name>
<reference evidence="1 2" key="1">
    <citation type="journal article" date="2019" name="Syst. Appl. Microbiol.">
        <title>Microvirga tunisiensis sp. nov., a root nodule symbiotic bacterium isolated from Lupinus micranthus and L. luteus grown in Northern Tunisia.</title>
        <authorList>
            <person name="Msaddak A."/>
            <person name="Rejili M."/>
            <person name="Duran D."/>
            <person name="Mars M."/>
            <person name="Palacios J.M."/>
            <person name="Ruiz-Argueso T."/>
            <person name="Rey L."/>
            <person name="Imperial J."/>
        </authorList>
    </citation>
    <scope>NUCLEOTIDE SEQUENCE [LARGE SCALE GENOMIC DNA]</scope>
    <source>
        <strain evidence="1 2">Lmie10</strain>
    </source>
</reference>
<dbReference type="Proteomes" id="UP000403266">
    <property type="component" value="Unassembled WGS sequence"/>
</dbReference>
<keyword evidence="2" id="KW-1185">Reference proteome</keyword>
<organism evidence="1 2">
    <name type="scientific">Microvirga tunisiensis</name>
    <dbReference type="NCBI Taxonomy" id="2108360"/>
    <lineage>
        <taxon>Bacteria</taxon>
        <taxon>Pseudomonadati</taxon>
        <taxon>Pseudomonadota</taxon>
        <taxon>Alphaproteobacteria</taxon>
        <taxon>Hyphomicrobiales</taxon>
        <taxon>Methylobacteriaceae</taxon>
        <taxon>Microvirga</taxon>
    </lineage>
</organism>
<sequence length="92" mass="10173">MGHKKTVPAAWSLRRTRYDPPGLDEAIAAAHGLTDRVENQIAIAAELIGLPEDEVRGRVLMVQARTRQSRPGLARGRQPEIVVVKRRGLRAT</sequence>
<proteinExistence type="predicted"/>
<dbReference type="OrthoDB" id="8447348at2"/>
<dbReference type="EMBL" id="VOSK01000177">
    <property type="protein sequence ID" value="MPR28857.1"/>
    <property type="molecule type" value="Genomic_DNA"/>
</dbReference>
<accession>A0A5N7MPB3</accession>
<dbReference type="AlphaFoldDB" id="A0A5N7MPB3"/>